<dbReference type="Pfam" id="PF00248">
    <property type="entry name" value="Aldo_ket_red"/>
    <property type="match status" value="1"/>
</dbReference>
<feature type="domain" description="NADP-dependent oxidoreductase" evidence="1">
    <location>
        <begin position="51"/>
        <end position="189"/>
    </location>
</feature>
<dbReference type="InterPro" id="IPR020471">
    <property type="entry name" value="AKR"/>
</dbReference>
<dbReference type="GO" id="GO:0005829">
    <property type="term" value="C:cytosol"/>
    <property type="evidence" value="ECO:0007669"/>
    <property type="project" value="TreeGrafter"/>
</dbReference>
<dbReference type="PROSITE" id="PS51318">
    <property type="entry name" value="TAT"/>
    <property type="match status" value="1"/>
</dbReference>
<dbReference type="InterPro" id="IPR023210">
    <property type="entry name" value="NADP_OxRdtase_dom"/>
</dbReference>
<evidence type="ECO:0000313" key="2">
    <source>
        <dbReference type="EMBL" id="SVA63017.1"/>
    </source>
</evidence>
<protein>
    <recommendedName>
        <fullName evidence="1">NADP-dependent oxidoreductase domain-containing protein</fullName>
    </recommendedName>
</protein>
<accession>A0A381XFS1</accession>
<dbReference type="EMBL" id="UINC01014850">
    <property type="protein sequence ID" value="SVA63017.1"/>
    <property type="molecule type" value="Genomic_DNA"/>
</dbReference>
<dbReference type="GO" id="GO:0016491">
    <property type="term" value="F:oxidoreductase activity"/>
    <property type="evidence" value="ECO:0007669"/>
    <property type="project" value="InterPro"/>
</dbReference>
<dbReference type="InterPro" id="IPR036812">
    <property type="entry name" value="NAD(P)_OxRdtase_dom_sf"/>
</dbReference>
<reference evidence="2" key="1">
    <citation type="submission" date="2018-05" db="EMBL/GenBank/DDBJ databases">
        <authorList>
            <person name="Lanie J.A."/>
            <person name="Ng W.-L."/>
            <person name="Kazmierczak K.M."/>
            <person name="Andrzejewski T.M."/>
            <person name="Davidsen T.M."/>
            <person name="Wayne K.J."/>
            <person name="Tettelin H."/>
            <person name="Glass J.I."/>
            <person name="Rusch D."/>
            <person name="Podicherti R."/>
            <person name="Tsui H.-C.T."/>
            <person name="Winkler M.E."/>
        </authorList>
    </citation>
    <scope>NUCLEOTIDE SEQUENCE</scope>
</reference>
<dbReference type="SUPFAM" id="SSF51430">
    <property type="entry name" value="NAD(P)-linked oxidoreductase"/>
    <property type="match status" value="1"/>
</dbReference>
<dbReference type="InterPro" id="IPR006311">
    <property type="entry name" value="TAT_signal"/>
</dbReference>
<organism evidence="2">
    <name type="scientific">marine metagenome</name>
    <dbReference type="NCBI Taxonomy" id="408172"/>
    <lineage>
        <taxon>unclassified sequences</taxon>
        <taxon>metagenomes</taxon>
        <taxon>ecological metagenomes</taxon>
    </lineage>
</organism>
<dbReference type="AlphaFoldDB" id="A0A381XFS1"/>
<feature type="non-terminal residue" evidence="2">
    <location>
        <position position="189"/>
    </location>
</feature>
<dbReference type="Gene3D" id="3.20.20.100">
    <property type="entry name" value="NADP-dependent oxidoreductase domain"/>
    <property type="match status" value="1"/>
</dbReference>
<name>A0A381XFS1_9ZZZZ</name>
<evidence type="ECO:0000259" key="1">
    <source>
        <dbReference type="Pfam" id="PF00248"/>
    </source>
</evidence>
<gene>
    <name evidence="2" type="ORF">METZ01_LOCUS115871</name>
</gene>
<dbReference type="PANTHER" id="PTHR42686:SF1">
    <property type="entry name" value="GH17980P-RELATED"/>
    <property type="match status" value="1"/>
</dbReference>
<sequence>MISRRAWLGMAVASGAALGMSPRILEALQGLQDQPLLQRAIPKTGELLPVIGLGSANTFSEMARTEARTEQYDMIGAVLQALVGGGGTVFDTAYSYGASEQVSGQVAQDLGIAGRLWWATKVNAADVSGGSTGLADLAGTRYQIQRSFLRLRREQIDLFQVHNMGDPPNQLAILKELKAQGYIRYIGIT</sequence>
<dbReference type="PANTHER" id="PTHR42686">
    <property type="entry name" value="GH17980P-RELATED"/>
    <property type="match status" value="1"/>
</dbReference>
<proteinExistence type="predicted"/>